<comment type="caution">
    <text evidence="3">The sequence shown here is derived from an EMBL/GenBank/DDBJ whole genome shotgun (WGS) entry which is preliminary data.</text>
</comment>
<feature type="region of interest" description="Disordered" evidence="1">
    <location>
        <begin position="148"/>
        <end position="185"/>
    </location>
</feature>
<sequence>MMMMASCHGCAQLCVYLRDVCCNQSPWNEVNCVYTCGTMQTGHYRNQCTSDKDSVKSCERKQTHAFSAVFLNGSFSKNDWYIDSGASAHLTANKHWIKNVSVEHPIKEIVVANKEKVPVVCSGDVVITTLTDDCEYECDEKPTTFIEEQEDSVGEISDSSRSEYFTDDSDQTYVPDDESSASSVESVVSANKRCVLRRERRQPDRYGLSNSCIGSSTEFTGELSIQEALEGPEKEQWLEALLRAGPRYIRYQLQRLSNTKASGGPFEMCISYKKYMLYSYLTKHLQSKFHSLLNPFYGTIERPKTKPNDSIFPLTPTCSGSLLYENCAKCPREGPKQMGATGICSSNVSFCRVVVNATMEKAVVPPLVTRRKGTE</sequence>
<proteinExistence type="predicted"/>
<keyword evidence="4" id="KW-1185">Reference proteome</keyword>
<organism evidence="3 4">
    <name type="scientific">Spodoptera exigua</name>
    <name type="common">Beet armyworm</name>
    <name type="synonym">Noctua fulgens</name>
    <dbReference type="NCBI Taxonomy" id="7107"/>
    <lineage>
        <taxon>Eukaryota</taxon>
        <taxon>Metazoa</taxon>
        <taxon>Ecdysozoa</taxon>
        <taxon>Arthropoda</taxon>
        <taxon>Hexapoda</taxon>
        <taxon>Insecta</taxon>
        <taxon>Pterygota</taxon>
        <taxon>Neoptera</taxon>
        <taxon>Endopterygota</taxon>
        <taxon>Lepidoptera</taxon>
        <taxon>Glossata</taxon>
        <taxon>Ditrysia</taxon>
        <taxon>Noctuoidea</taxon>
        <taxon>Noctuidae</taxon>
        <taxon>Amphipyrinae</taxon>
        <taxon>Spodoptera</taxon>
    </lineage>
</organism>
<evidence type="ECO:0000259" key="2">
    <source>
        <dbReference type="Pfam" id="PF22936"/>
    </source>
</evidence>
<dbReference type="Pfam" id="PF22936">
    <property type="entry name" value="Pol_BBD"/>
    <property type="match status" value="1"/>
</dbReference>
<evidence type="ECO:0000313" key="3">
    <source>
        <dbReference type="EMBL" id="KAF9415192.1"/>
    </source>
</evidence>
<name>A0A835L9A4_SPOEX</name>
<feature type="domain" description="Retrovirus-related Pol polyprotein from transposon TNT 1-94-like beta-barrel" evidence="2">
    <location>
        <begin position="80"/>
        <end position="130"/>
    </location>
</feature>
<reference evidence="3" key="1">
    <citation type="submission" date="2020-08" db="EMBL/GenBank/DDBJ databases">
        <title>Spodoptera exigua strain:BAW_Kor-Di-RS1 Genome sequencing and assembly.</title>
        <authorList>
            <person name="Kim J."/>
            <person name="Nam H.Y."/>
            <person name="Kwon M."/>
            <person name="Choi J.H."/>
            <person name="Cho S.R."/>
            <person name="Kim G.-H."/>
        </authorList>
    </citation>
    <scope>NUCLEOTIDE SEQUENCE</scope>
    <source>
        <strain evidence="3">BAW_Kor-Di-RS1</strain>
        <tissue evidence="3">Whole-body</tissue>
    </source>
</reference>
<dbReference type="EMBL" id="JACKWZ010000115">
    <property type="protein sequence ID" value="KAF9415192.1"/>
    <property type="molecule type" value="Genomic_DNA"/>
</dbReference>
<feature type="compositionally biased region" description="Acidic residues" evidence="1">
    <location>
        <begin position="165"/>
        <end position="179"/>
    </location>
</feature>
<dbReference type="Proteomes" id="UP000648187">
    <property type="component" value="Unassembled WGS sequence"/>
</dbReference>
<protein>
    <recommendedName>
        <fullName evidence="2">Retrovirus-related Pol polyprotein from transposon TNT 1-94-like beta-barrel domain-containing protein</fullName>
    </recommendedName>
</protein>
<evidence type="ECO:0000313" key="4">
    <source>
        <dbReference type="Proteomes" id="UP000648187"/>
    </source>
</evidence>
<dbReference type="InterPro" id="IPR054722">
    <property type="entry name" value="PolX-like_BBD"/>
</dbReference>
<evidence type="ECO:0000256" key="1">
    <source>
        <dbReference type="SAM" id="MobiDB-lite"/>
    </source>
</evidence>
<dbReference type="AlphaFoldDB" id="A0A835L9A4"/>
<gene>
    <name evidence="3" type="ORF">HW555_007068</name>
</gene>
<accession>A0A835L9A4</accession>